<proteinExistence type="predicted"/>
<organism evidence="1">
    <name type="scientific">uncultured Caudovirales phage</name>
    <dbReference type="NCBI Taxonomy" id="2100421"/>
    <lineage>
        <taxon>Viruses</taxon>
        <taxon>Duplodnaviria</taxon>
        <taxon>Heunggongvirae</taxon>
        <taxon>Uroviricota</taxon>
        <taxon>Caudoviricetes</taxon>
        <taxon>Peduoviridae</taxon>
        <taxon>Maltschvirus</taxon>
        <taxon>Maltschvirus maltsch</taxon>
    </lineage>
</organism>
<dbReference type="EMBL" id="LR798460">
    <property type="protein sequence ID" value="CAB5237920.1"/>
    <property type="molecule type" value="Genomic_DNA"/>
</dbReference>
<protein>
    <submittedName>
        <fullName evidence="1">Uncharacterized protein</fullName>
    </submittedName>
</protein>
<reference evidence="1" key="1">
    <citation type="submission" date="2020-05" db="EMBL/GenBank/DDBJ databases">
        <authorList>
            <person name="Chiriac C."/>
            <person name="Salcher M."/>
            <person name="Ghai R."/>
            <person name="Kavagutti S V."/>
        </authorList>
    </citation>
    <scope>NUCLEOTIDE SEQUENCE</scope>
</reference>
<gene>
    <name evidence="1" type="ORF">UFOVP142_11</name>
</gene>
<name>A0A6J7XKZ4_9CAUD</name>
<accession>A0A6J7XKZ4</accession>
<sequence length="121" mass="13572">MAYHGDMRIKDQLDIFRAAIRNKWDVPAEKKKEIVETLMGFVADESLPAKTRITASKTLADIASQQVQAELAAINVEFRHEEAQRLASYEDTINSDFASIQDAEIVSDTPLHALEDHSSNE</sequence>
<evidence type="ECO:0000313" key="1">
    <source>
        <dbReference type="EMBL" id="CAB5237920.1"/>
    </source>
</evidence>